<accession>A0A318FK18</accession>
<proteinExistence type="predicted"/>
<dbReference type="AlphaFoldDB" id="A0A318FK18"/>
<sequence>MAAKFYRRTVRKIIKQLSTENTLRLTVLITSILYGNGEN</sequence>
<evidence type="ECO:0000313" key="2">
    <source>
        <dbReference type="Proteomes" id="UP000247485"/>
    </source>
</evidence>
<protein>
    <submittedName>
        <fullName evidence="1">Uncharacterized protein</fullName>
    </submittedName>
</protein>
<gene>
    <name evidence="1" type="ORF">DET57_11484</name>
</gene>
<dbReference type="Proteomes" id="UP000247485">
    <property type="component" value="Unassembled WGS sequence"/>
</dbReference>
<evidence type="ECO:0000313" key="1">
    <source>
        <dbReference type="EMBL" id="PXW42092.1"/>
    </source>
</evidence>
<name>A0A318FK18_KLEOX</name>
<organism evidence="1 2">
    <name type="scientific">Klebsiella oxytoca</name>
    <dbReference type="NCBI Taxonomy" id="571"/>
    <lineage>
        <taxon>Bacteria</taxon>
        <taxon>Pseudomonadati</taxon>
        <taxon>Pseudomonadota</taxon>
        <taxon>Gammaproteobacteria</taxon>
        <taxon>Enterobacterales</taxon>
        <taxon>Enterobacteriaceae</taxon>
        <taxon>Klebsiella/Raoultella group</taxon>
        <taxon>Klebsiella</taxon>
    </lineage>
</organism>
<reference evidence="1 2" key="1">
    <citation type="submission" date="2018-05" db="EMBL/GenBank/DDBJ databases">
        <title>Freshwater and sediment microbial communities from various areas in North America, analyzing microbe dynamics in response to fracking.</title>
        <authorList>
            <person name="Lamendella R."/>
        </authorList>
    </citation>
    <scope>NUCLEOTIDE SEQUENCE [LARGE SCALE GENOMIC DNA]</scope>
    <source>
        <strain evidence="1 2">67</strain>
    </source>
</reference>
<comment type="caution">
    <text evidence="1">The sequence shown here is derived from an EMBL/GenBank/DDBJ whole genome shotgun (WGS) entry which is preliminary data.</text>
</comment>
<dbReference type="EMBL" id="QJJG01000014">
    <property type="protein sequence ID" value="PXW42092.1"/>
    <property type="molecule type" value="Genomic_DNA"/>
</dbReference>